<gene>
    <name evidence="2" type="ORF">FRZ61_16120</name>
</gene>
<proteinExistence type="predicted"/>
<reference evidence="2 3" key="1">
    <citation type="submission" date="2019-08" db="EMBL/GenBank/DDBJ databases">
        <title>Hyperibacter terrae gen. nov., sp. nov. and Hyperibacter viscosus sp. nov., two new members in the family Rhodospirillaceae isolated from the rhizosphere of Hypericum perforatum.</title>
        <authorList>
            <person name="Noviana Z."/>
        </authorList>
    </citation>
    <scope>NUCLEOTIDE SEQUENCE [LARGE SCALE GENOMIC DNA]</scope>
    <source>
        <strain evidence="2 3">R5959</strain>
    </source>
</reference>
<dbReference type="InterPro" id="IPR036388">
    <property type="entry name" value="WH-like_DNA-bd_sf"/>
</dbReference>
<evidence type="ECO:0000313" key="3">
    <source>
        <dbReference type="Proteomes" id="UP000325797"/>
    </source>
</evidence>
<keyword evidence="3" id="KW-1185">Reference proteome</keyword>
<dbReference type="AlphaFoldDB" id="A0A5J6MXL0"/>
<feature type="region of interest" description="Disordered" evidence="1">
    <location>
        <begin position="228"/>
        <end position="247"/>
    </location>
</feature>
<protein>
    <submittedName>
        <fullName evidence="2">Transcriptional regulator</fullName>
    </submittedName>
</protein>
<name>A0A5J6MXL0_9PROT</name>
<evidence type="ECO:0000313" key="2">
    <source>
        <dbReference type="EMBL" id="QEX21683.1"/>
    </source>
</evidence>
<dbReference type="InterPro" id="IPR036390">
    <property type="entry name" value="WH_DNA-bd_sf"/>
</dbReference>
<dbReference type="KEGG" id="hadh:FRZ61_16120"/>
<evidence type="ECO:0000256" key="1">
    <source>
        <dbReference type="SAM" id="MobiDB-lite"/>
    </source>
</evidence>
<organism evidence="2 3">
    <name type="scientific">Hypericibacter adhaerens</name>
    <dbReference type="NCBI Taxonomy" id="2602016"/>
    <lineage>
        <taxon>Bacteria</taxon>
        <taxon>Pseudomonadati</taxon>
        <taxon>Pseudomonadota</taxon>
        <taxon>Alphaproteobacteria</taxon>
        <taxon>Rhodospirillales</taxon>
        <taxon>Dongiaceae</taxon>
        <taxon>Hypericibacter</taxon>
    </lineage>
</organism>
<dbReference type="CDD" id="cd00090">
    <property type="entry name" value="HTH_ARSR"/>
    <property type="match status" value="1"/>
</dbReference>
<dbReference type="GO" id="GO:0006355">
    <property type="term" value="P:regulation of DNA-templated transcription"/>
    <property type="evidence" value="ECO:0007669"/>
    <property type="project" value="UniProtKB-ARBA"/>
</dbReference>
<sequence length="247" mass="27139">MTCPRRPTQESRLMAASDRDILELLKTRGPISTVDVAATLDVTPQGARQRLESLRAAGLVETGEAKGAIGRPGLSWFLSEAGHAQFPDGHDRFAVELIDIIRGKLGAKALDRLIAAREAEQRRRYQAALAPAGDLRAKLQRLAQERTREGYMAEIRATDDGGWLLIEHHCPICAAATACRGFCRSELQLFRAVLGPGVRIERAQHLISGEGLAAGERRCAYRIEPPAPSAAARPVRRKRSRKPRSRL</sequence>
<dbReference type="Pfam" id="PF12840">
    <property type="entry name" value="HTH_20"/>
    <property type="match status" value="1"/>
</dbReference>
<dbReference type="Proteomes" id="UP000325797">
    <property type="component" value="Chromosome"/>
</dbReference>
<dbReference type="InterPro" id="IPR011991">
    <property type="entry name" value="ArsR-like_HTH"/>
</dbReference>
<dbReference type="Gene3D" id="1.10.10.10">
    <property type="entry name" value="Winged helix-like DNA-binding domain superfamily/Winged helix DNA-binding domain"/>
    <property type="match status" value="1"/>
</dbReference>
<feature type="compositionally biased region" description="Basic residues" evidence="1">
    <location>
        <begin position="234"/>
        <end position="247"/>
    </location>
</feature>
<dbReference type="SUPFAM" id="SSF46785">
    <property type="entry name" value="Winged helix' DNA-binding domain"/>
    <property type="match status" value="1"/>
</dbReference>
<accession>A0A5J6MXL0</accession>
<dbReference type="EMBL" id="CP042582">
    <property type="protein sequence ID" value="QEX21683.1"/>
    <property type="molecule type" value="Genomic_DNA"/>
</dbReference>